<feature type="region of interest" description="Disordered" evidence="1">
    <location>
        <begin position="15"/>
        <end position="46"/>
    </location>
</feature>
<evidence type="ECO:0000313" key="2">
    <source>
        <dbReference type="EMBL" id="PFG33038.1"/>
    </source>
</evidence>
<protein>
    <submittedName>
        <fullName evidence="2">Uncharacterized protein</fullName>
    </submittedName>
</protein>
<sequence>MTQQELEDVEHELALAPPAAHATPTRSQPVTVQITTASSARTRTRTEVDHRALARWILESEHQGLTTTGGVIERQHGCSKATD</sequence>
<dbReference type="EMBL" id="PDJG01000001">
    <property type="protein sequence ID" value="PFG33038.1"/>
    <property type="molecule type" value="Genomic_DNA"/>
</dbReference>
<evidence type="ECO:0000313" key="3">
    <source>
        <dbReference type="Proteomes" id="UP000225548"/>
    </source>
</evidence>
<keyword evidence="3" id="KW-1185">Reference proteome</keyword>
<comment type="caution">
    <text evidence="2">The sequence shown here is derived from an EMBL/GenBank/DDBJ whole genome shotgun (WGS) entry which is preliminary data.</text>
</comment>
<dbReference type="AlphaFoldDB" id="A0A2A9E261"/>
<organism evidence="2 3">
    <name type="scientific">Sanguibacter antarcticus</name>
    <dbReference type="NCBI Taxonomy" id="372484"/>
    <lineage>
        <taxon>Bacteria</taxon>
        <taxon>Bacillati</taxon>
        <taxon>Actinomycetota</taxon>
        <taxon>Actinomycetes</taxon>
        <taxon>Micrococcales</taxon>
        <taxon>Sanguibacteraceae</taxon>
        <taxon>Sanguibacter</taxon>
    </lineage>
</organism>
<dbReference type="RefSeq" id="WP_098454308.1">
    <property type="nucleotide sequence ID" value="NZ_PDJG01000001.1"/>
</dbReference>
<accession>A0A2A9E261</accession>
<proteinExistence type="predicted"/>
<reference evidence="2 3" key="1">
    <citation type="submission" date="2017-10" db="EMBL/GenBank/DDBJ databases">
        <title>Sequencing the genomes of 1000 actinobacteria strains.</title>
        <authorList>
            <person name="Klenk H.-P."/>
        </authorList>
    </citation>
    <scope>NUCLEOTIDE SEQUENCE [LARGE SCALE GENOMIC DNA]</scope>
    <source>
        <strain evidence="2 3">DSM 18966</strain>
    </source>
</reference>
<evidence type="ECO:0000256" key="1">
    <source>
        <dbReference type="SAM" id="MobiDB-lite"/>
    </source>
</evidence>
<gene>
    <name evidence="2" type="ORF">ATL42_0890</name>
</gene>
<feature type="compositionally biased region" description="Polar residues" evidence="1">
    <location>
        <begin position="24"/>
        <end position="34"/>
    </location>
</feature>
<dbReference type="Proteomes" id="UP000225548">
    <property type="component" value="Unassembled WGS sequence"/>
</dbReference>
<name>A0A2A9E261_9MICO</name>